<evidence type="ECO:0000256" key="1">
    <source>
        <dbReference type="ARBA" id="ARBA00004418"/>
    </source>
</evidence>
<evidence type="ECO:0000256" key="2">
    <source>
        <dbReference type="ARBA" id="ARBA00022729"/>
    </source>
</evidence>
<dbReference type="SMART" id="SM00062">
    <property type="entry name" value="PBPb"/>
    <property type="match status" value="1"/>
</dbReference>
<feature type="signal peptide" evidence="3">
    <location>
        <begin position="1"/>
        <end position="29"/>
    </location>
</feature>
<dbReference type="EMBL" id="CP017102">
    <property type="protein sequence ID" value="APO69829.1"/>
    <property type="molecule type" value="Genomic_DNA"/>
</dbReference>
<geneLocation type="plasmid" evidence="6">
    <name>prgalie4872a</name>
</geneLocation>
<dbReference type="Proteomes" id="UP000184749">
    <property type="component" value="Plasmid pRgalIE4872a"/>
</dbReference>
<feature type="domain" description="Solute-binding protein family 3/N-terminal" evidence="4">
    <location>
        <begin position="47"/>
        <end position="272"/>
    </location>
</feature>
<name>A0A1L5NPS4_9HYPH</name>
<dbReference type="PANTHER" id="PTHR35936:SF17">
    <property type="entry name" value="ARGININE-BINDING EXTRACELLULAR PROTEIN ARTP"/>
    <property type="match status" value="1"/>
</dbReference>
<evidence type="ECO:0000259" key="4">
    <source>
        <dbReference type="SMART" id="SM00062"/>
    </source>
</evidence>
<dbReference type="Gene3D" id="3.40.190.10">
    <property type="entry name" value="Periplasmic binding protein-like II"/>
    <property type="match status" value="2"/>
</dbReference>
<dbReference type="InterPro" id="IPR001638">
    <property type="entry name" value="Solute-binding_3/MltF_N"/>
</dbReference>
<keyword evidence="5" id="KW-0614">Plasmid</keyword>
<dbReference type="RefSeq" id="WP_074070543.1">
    <property type="nucleotide sequence ID" value="NZ_CP017102.1"/>
</dbReference>
<reference evidence="5 6" key="1">
    <citation type="submission" date="2016-09" db="EMBL/GenBank/DDBJ databases">
        <title>The complete genome sequences of Rhizobium gallicum, symbiovars gallicum and phaseoli, symbionts associated to common bean (Phaseolus vulgaris).</title>
        <authorList>
            <person name="Bustos P."/>
            <person name="Santamaria R.I."/>
            <person name="Perez-Carrascal O.M."/>
            <person name="Juarez S."/>
            <person name="Lozano L."/>
            <person name="Martinez-Flores I."/>
            <person name="Martinez-Romero E."/>
            <person name="Cevallos M."/>
            <person name="Romero D."/>
            <person name="Davila G."/>
            <person name="Gonzalez V."/>
        </authorList>
    </citation>
    <scope>NUCLEOTIDE SEQUENCE [LARGE SCALE GENOMIC DNA]</scope>
    <source>
        <strain evidence="5 6">IE4872</strain>
        <plasmid evidence="6">prgalie4872a</plasmid>
    </source>
</reference>
<comment type="subcellular location">
    <subcellularLocation>
        <location evidence="1">Periplasm</location>
    </subcellularLocation>
</comment>
<dbReference type="PANTHER" id="PTHR35936">
    <property type="entry name" value="MEMBRANE-BOUND LYTIC MUREIN TRANSGLYCOSYLASE F"/>
    <property type="match status" value="1"/>
</dbReference>
<feature type="chain" id="PRO_5013267492" evidence="3">
    <location>
        <begin position="30"/>
        <end position="289"/>
    </location>
</feature>
<dbReference type="OrthoDB" id="9807134at2"/>
<dbReference type="SUPFAM" id="SSF53850">
    <property type="entry name" value="Periplasmic binding protein-like II"/>
    <property type="match status" value="1"/>
</dbReference>
<dbReference type="GO" id="GO:0042597">
    <property type="term" value="C:periplasmic space"/>
    <property type="evidence" value="ECO:0007669"/>
    <property type="project" value="UniProtKB-SubCell"/>
</dbReference>
<evidence type="ECO:0000256" key="3">
    <source>
        <dbReference type="SAM" id="SignalP"/>
    </source>
</evidence>
<proteinExistence type="predicted"/>
<dbReference type="AlphaFoldDB" id="A0A1L5NPS4"/>
<organism evidence="5 6">
    <name type="scientific">Rhizobium gallicum</name>
    <dbReference type="NCBI Taxonomy" id="56730"/>
    <lineage>
        <taxon>Bacteria</taxon>
        <taxon>Pseudomonadati</taxon>
        <taxon>Pseudomonadota</taxon>
        <taxon>Alphaproteobacteria</taxon>
        <taxon>Hyphomicrobiales</taxon>
        <taxon>Rhizobiaceae</taxon>
        <taxon>Rhizobium/Agrobacterium group</taxon>
        <taxon>Rhizobium</taxon>
    </lineage>
</organism>
<gene>
    <name evidence="5" type="primary">ehuB-1</name>
    <name evidence="5" type="ORF">IE4872_PA00083</name>
</gene>
<protein>
    <submittedName>
        <fullName evidence="5">Ectoine/hydroxyectoine ABC transporter substrate-binding protein EhuB 1</fullName>
    </submittedName>
</protein>
<keyword evidence="2 3" id="KW-0732">Signal</keyword>
<accession>A0A1L5NPS4</accession>
<sequence>MSTSVNTHHNWLRRSVATVAIFATFNVMAFPASAQSALEKLKKAGAVVGLSTEPPWSDIKQDGSMGGAMPEMDIAILKVMGVNSVKGEFMEFGALIPSLLSKRTDLNSSLLYISPARCEAVIFAKPSTCNVETLIVNVETAGAVNSYADIAAKSLKIALIPGSKPAEWANEAGVQQSNRIAFHDYVDAMKLLKDGRVDVVPAADSTAADIMPKFGDPAKQKVVPLQDKLLCGAASFRKDDTELRDAYNVAFEKLLRDGTIKKILDKYDLGYTLDYIDTVTTEKLCSTAP</sequence>
<evidence type="ECO:0000313" key="6">
    <source>
        <dbReference type="Proteomes" id="UP000184749"/>
    </source>
</evidence>
<dbReference type="Pfam" id="PF00497">
    <property type="entry name" value="SBP_bac_3"/>
    <property type="match status" value="1"/>
</dbReference>
<evidence type="ECO:0000313" key="5">
    <source>
        <dbReference type="EMBL" id="APO69829.1"/>
    </source>
</evidence>